<keyword evidence="2" id="KW-1185">Reference proteome</keyword>
<proteinExistence type="predicted"/>
<evidence type="ECO:0000313" key="1">
    <source>
        <dbReference type="EMBL" id="PKU61030.1"/>
    </source>
</evidence>
<evidence type="ECO:0000313" key="2">
    <source>
        <dbReference type="Proteomes" id="UP000233837"/>
    </source>
</evidence>
<name>A0A2I0VCA7_9ASPA</name>
<dbReference type="EMBL" id="KZ503853">
    <property type="protein sequence ID" value="PKU61030.1"/>
    <property type="molecule type" value="Genomic_DNA"/>
</dbReference>
<dbReference type="Proteomes" id="UP000233837">
    <property type="component" value="Unassembled WGS sequence"/>
</dbReference>
<accession>A0A2I0VCA7</accession>
<reference evidence="1 2" key="1">
    <citation type="journal article" date="2016" name="Sci. Rep.">
        <title>The Dendrobium catenatum Lindl. genome sequence provides insights into polysaccharide synthase, floral development and adaptive evolution.</title>
        <authorList>
            <person name="Zhang G.Q."/>
            <person name="Xu Q."/>
            <person name="Bian C."/>
            <person name="Tsai W.C."/>
            <person name="Yeh C.M."/>
            <person name="Liu K.W."/>
            <person name="Yoshida K."/>
            <person name="Zhang L.S."/>
            <person name="Chang S.B."/>
            <person name="Chen F."/>
            <person name="Shi Y."/>
            <person name="Su Y.Y."/>
            <person name="Zhang Y.Q."/>
            <person name="Chen L.J."/>
            <person name="Yin Y."/>
            <person name="Lin M."/>
            <person name="Huang H."/>
            <person name="Deng H."/>
            <person name="Wang Z.W."/>
            <person name="Zhu S.L."/>
            <person name="Zhao X."/>
            <person name="Deng C."/>
            <person name="Niu S.C."/>
            <person name="Huang J."/>
            <person name="Wang M."/>
            <person name="Liu G.H."/>
            <person name="Yang H.J."/>
            <person name="Xiao X.J."/>
            <person name="Hsiao Y.Y."/>
            <person name="Wu W.L."/>
            <person name="Chen Y.Y."/>
            <person name="Mitsuda N."/>
            <person name="Ohme-Takagi M."/>
            <person name="Luo Y.B."/>
            <person name="Van de Peer Y."/>
            <person name="Liu Z.J."/>
        </authorList>
    </citation>
    <scope>NUCLEOTIDE SEQUENCE [LARGE SCALE GENOMIC DNA]</scope>
    <source>
        <tissue evidence="1">The whole plant</tissue>
    </source>
</reference>
<dbReference type="AlphaFoldDB" id="A0A2I0VCA7"/>
<protein>
    <submittedName>
        <fullName evidence="1">Uncharacterized protein</fullName>
    </submittedName>
</protein>
<gene>
    <name evidence="1" type="ORF">MA16_Dca024299</name>
</gene>
<organism evidence="1 2">
    <name type="scientific">Dendrobium catenatum</name>
    <dbReference type="NCBI Taxonomy" id="906689"/>
    <lineage>
        <taxon>Eukaryota</taxon>
        <taxon>Viridiplantae</taxon>
        <taxon>Streptophyta</taxon>
        <taxon>Embryophyta</taxon>
        <taxon>Tracheophyta</taxon>
        <taxon>Spermatophyta</taxon>
        <taxon>Magnoliopsida</taxon>
        <taxon>Liliopsida</taxon>
        <taxon>Asparagales</taxon>
        <taxon>Orchidaceae</taxon>
        <taxon>Epidendroideae</taxon>
        <taxon>Malaxideae</taxon>
        <taxon>Dendrobiinae</taxon>
        <taxon>Dendrobium</taxon>
    </lineage>
</organism>
<sequence length="122" mass="13781">MVNCLSPVKNWSAGAANDSEASYSIGCKLKQVEAEGTEDFVTKIAENIHSNFVIEEIDLVDPLKCKEKVKDIKASNELQSTITPMKKGNKMEYIETIDEDEKFFIPSKSNMIGWFGDWEKKL</sequence>
<reference evidence="1 2" key="2">
    <citation type="journal article" date="2017" name="Nature">
        <title>The Apostasia genome and the evolution of orchids.</title>
        <authorList>
            <person name="Zhang G.Q."/>
            <person name="Liu K.W."/>
            <person name="Li Z."/>
            <person name="Lohaus R."/>
            <person name="Hsiao Y.Y."/>
            <person name="Niu S.C."/>
            <person name="Wang J.Y."/>
            <person name="Lin Y.C."/>
            <person name="Xu Q."/>
            <person name="Chen L.J."/>
            <person name="Yoshida K."/>
            <person name="Fujiwara S."/>
            <person name="Wang Z.W."/>
            <person name="Zhang Y.Q."/>
            <person name="Mitsuda N."/>
            <person name="Wang M."/>
            <person name="Liu G.H."/>
            <person name="Pecoraro L."/>
            <person name="Huang H.X."/>
            <person name="Xiao X.J."/>
            <person name="Lin M."/>
            <person name="Wu X.Y."/>
            <person name="Wu W.L."/>
            <person name="Chen Y.Y."/>
            <person name="Chang S.B."/>
            <person name="Sakamoto S."/>
            <person name="Ohme-Takagi M."/>
            <person name="Yagi M."/>
            <person name="Zeng S.J."/>
            <person name="Shen C.Y."/>
            <person name="Yeh C.M."/>
            <person name="Luo Y.B."/>
            <person name="Tsai W.C."/>
            <person name="Van de Peer Y."/>
            <person name="Liu Z.J."/>
        </authorList>
    </citation>
    <scope>NUCLEOTIDE SEQUENCE [LARGE SCALE GENOMIC DNA]</scope>
    <source>
        <tissue evidence="1">The whole plant</tissue>
    </source>
</reference>